<accession>F8E151</accession>
<evidence type="ECO:0000313" key="2">
    <source>
        <dbReference type="Proteomes" id="UP000000492"/>
    </source>
</evidence>
<dbReference type="HOGENOM" id="CLU_1445409_0_0_11"/>
<reference evidence="1 2" key="1">
    <citation type="journal article" date="2012" name="BMC Genomics">
        <title>Complete genome sequence, lifestyle, and multi-drug resistance of the human pathogen Corynebacterium resistens DSM 45100 isolated from blood samples of a leukemia patient.</title>
        <authorList>
            <person name="Schroder J."/>
            <person name="Maus I."/>
            <person name="Meyer K."/>
            <person name="Wordemann S."/>
            <person name="Blom J."/>
            <person name="Jaenicke S."/>
            <person name="Schneider J."/>
            <person name="Trost E."/>
            <person name="Tauch A."/>
        </authorList>
    </citation>
    <scope>NUCLEOTIDE SEQUENCE [LARGE SCALE GENOMIC DNA]</scope>
    <source>
        <strain evidence="2">DSM 45100 / JCM 12819 / CCUG 50093 / GTC 2026 / SICGH 158</strain>
    </source>
</reference>
<dbReference type="EMBL" id="CP002857">
    <property type="protein sequence ID" value="AEI09215.1"/>
    <property type="molecule type" value="Genomic_DNA"/>
</dbReference>
<organism evidence="1 2">
    <name type="scientific">Corynebacterium resistens (strain DSM 45100 / JCM 12819 / GTC 2026 / SICGH 158)</name>
    <dbReference type="NCBI Taxonomy" id="662755"/>
    <lineage>
        <taxon>Bacteria</taxon>
        <taxon>Bacillati</taxon>
        <taxon>Actinomycetota</taxon>
        <taxon>Actinomycetes</taxon>
        <taxon>Mycobacteriales</taxon>
        <taxon>Corynebacteriaceae</taxon>
        <taxon>Corynebacterium</taxon>
    </lineage>
</organism>
<dbReference type="eggNOG" id="ENOG5030DU2">
    <property type="taxonomic scope" value="Bacteria"/>
</dbReference>
<dbReference type="Proteomes" id="UP000000492">
    <property type="component" value="Chromosome"/>
</dbReference>
<protein>
    <submittedName>
        <fullName evidence="1">Uncharacterized protein</fullName>
    </submittedName>
</protein>
<evidence type="ECO:0000313" key="1">
    <source>
        <dbReference type="EMBL" id="AEI09215.1"/>
    </source>
</evidence>
<dbReference type="AlphaFoldDB" id="F8E151"/>
<dbReference type="STRING" id="662755.CRES_0859"/>
<gene>
    <name evidence="1" type="ordered locus">CRES_0859</name>
</gene>
<dbReference type="RefSeq" id="WP_013888232.1">
    <property type="nucleotide sequence ID" value="NC_015673.1"/>
</dbReference>
<sequence length="187" mass="20785">MRIENKKLPASKQLVTFQVAVEPEHGAPFQDTFTHTVTKDRLPLLQPGIMFPLTYKVQHVDSSTPDTGTIKGISSNSSFHEQAKQFFNHVRIRDGVIDQATLHADYNGEPARAQIENIFPTGREFRGLREFQLALTVHSPNVLPYQVTKNLVLLEFEAAAAQPGTTVPARIIPHSPDAVAISLRPKI</sequence>
<proteinExistence type="predicted"/>
<dbReference type="KEGG" id="crd:CRES_0859"/>
<keyword evidence="2" id="KW-1185">Reference proteome</keyword>
<name>F8E151_CORRG</name>